<dbReference type="InterPro" id="IPR023346">
    <property type="entry name" value="Lysozyme-like_dom_sf"/>
</dbReference>
<evidence type="ECO:0000256" key="1">
    <source>
        <dbReference type="SAM" id="SignalP"/>
    </source>
</evidence>
<dbReference type="Proteomes" id="UP001297600">
    <property type="component" value="Unassembled WGS sequence"/>
</dbReference>
<dbReference type="Gene3D" id="1.10.8.350">
    <property type="entry name" value="Bacterial muramidase"/>
    <property type="match status" value="1"/>
</dbReference>
<dbReference type="SUPFAM" id="SSF53955">
    <property type="entry name" value="Lysozyme-like"/>
    <property type="match status" value="1"/>
</dbReference>
<organism evidence="3 4">
    <name type="scientific">Mesosutterella porci</name>
    <dbReference type="NCBI Taxonomy" id="2915351"/>
    <lineage>
        <taxon>Bacteria</taxon>
        <taxon>Pseudomonadati</taxon>
        <taxon>Pseudomonadota</taxon>
        <taxon>Betaproteobacteria</taxon>
        <taxon>Burkholderiales</taxon>
        <taxon>Sutterellaceae</taxon>
        <taxon>Mesosutterella</taxon>
    </lineage>
</organism>
<reference evidence="3 4" key="1">
    <citation type="submission" date="2022-02" db="EMBL/GenBank/DDBJ databases">
        <title>Mesosutterella porci, a novel member of the family Sutterellaceae from pig feces.</title>
        <authorList>
            <person name="Wylensek D."/>
            <person name="Clavel T."/>
        </authorList>
    </citation>
    <scope>NUCLEOTIDE SEQUENCE [LARGE SCALE GENOMIC DNA]</scope>
    <source>
        <strain evidence="4">oilRF-744-wt-GAM-9</strain>
    </source>
</reference>
<dbReference type="PANTHER" id="PTHR30163">
    <property type="entry name" value="MEMBRANE-BOUND LYTIC MUREIN TRANSGLYCOSYLASE B"/>
    <property type="match status" value="1"/>
</dbReference>
<dbReference type="Gene3D" id="1.10.530.10">
    <property type="match status" value="1"/>
</dbReference>
<keyword evidence="4" id="KW-1185">Reference proteome</keyword>
<evidence type="ECO:0000313" key="4">
    <source>
        <dbReference type="Proteomes" id="UP001297600"/>
    </source>
</evidence>
<comment type="caution">
    <text evidence="3">The sequence shown here is derived from an EMBL/GenBank/DDBJ whole genome shotgun (WGS) entry which is preliminary data.</text>
</comment>
<dbReference type="EMBL" id="JAKNCT010000003">
    <property type="protein sequence ID" value="MCG5030383.1"/>
    <property type="molecule type" value="Genomic_DNA"/>
</dbReference>
<accession>A0ABS9MQS7</accession>
<evidence type="ECO:0000313" key="3">
    <source>
        <dbReference type="EMBL" id="MCG5030383.1"/>
    </source>
</evidence>
<feature type="chain" id="PRO_5046152693" evidence="1">
    <location>
        <begin position="27"/>
        <end position="373"/>
    </location>
</feature>
<dbReference type="InterPro" id="IPR031304">
    <property type="entry name" value="SLT_2"/>
</dbReference>
<evidence type="ECO:0000259" key="2">
    <source>
        <dbReference type="Pfam" id="PF13406"/>
    </source>
</evidence>
<dbReference type="CDD" id="cd13399">
    <property type="entry name" value="Slt35-like"/>
    <property type="match status" value="1"/>
</dbReference>
<sequence>MTLTRRQLLTFALTAAIPGLPAIVCAQVSDLSLKSQQSSESLPYSSLEEVQAYIEETSAATQLPKNFIADTLDLATYSPRVEQLMTPKPKAAGAAPRSNWAAYRRRMVNRARIQGGCLFLDENEQAFSDAEDQFGVPRDFVAAIIGVETVYGRNQGGFRVLDALCTLSFDYKRRADYFRKELTEFLLLVREQNLDPTSVLGSFAGAIGMVQFMPSSVRKLAVDYDHDGKIDLVNSPADAVGSVANYLANSGWVRGLPAYFTCTPETGANLGLVKGGIQPNTTLGEVLKNGFVPDLEIDLPDDEPLLVVNLPTKDPDGNLMTEYRLGTRNFAAILSYNRSYFYASAVADLAQEIETASMDKEASEMAQSSSAAS</sequence>
<keyword evidence="1" id="KW-0732">Signal</keyword>
<dbReference type="NCBIfam" id="TIGR02282">
    <property type="entry name" value="MltB"/>
    <property type="match status" value="1"/>
</dbReference>
<dbReference type="RefSeq" id="WP_237978041.1">
    <property type="nucleotide sequence ID" value="NZ_JAKNCT010000003.1"/>
</dbReference>
<dbReference type="Pfam" id="PF13406">
    <property type="entry name" value="SLT_2"/>
    <property type="match status" value="1"/>
</dbReference>
<protein>
    <submittedName>
        <fullName evidence="3">Lytic murein transglycosylase B</fullName>
    </submittedName>
</protein>
<dbReference type="InterPro" id="IPR043426">
    <property type="entry name" value="MltB-like"/>
</dbReference>
<dbReference type="PANTHER" id="PTHR30163:SF9">
    <property type="entry name" value="MEMBRANE-BOUND LYTIC MUREIN TRANSGLYCOSYLASE B"/>
    <property type="match status" value="1"/>
</dbReference>
<name>A0ABS9MQS7_9BURK</name>
<gene>
    <name evidence="3" type="primary">mltB</name>
    <name evidence="3" type="ORF">MAF45_02835</name>
</gene>
<dbReference type="InterPro" id="IPR011757">
    <property type="entry name" value="Lytic_transglycosylase_MltB"/>
</dbReference>
<proteinExistence type="predicted"/>
<feature type="signal peptide" evidence="1">
    <location>
        <begin position="1"/>
        <end position="26"/>
    </location>
</feature>
<feature type="domain" description="Transglycosylase SLT" evidence="2">
    <location>
        <begin position="49"/>
        <end position="351"/>
    </location>
</feature>